<reference evidence="1" key="1">
    <citation type="submission" date="2021-03" db="EMBL/GenBank/DDBJ databases">
        <authorList>
            <person name="Tagirdzhanova G."/>
        </authorList>
    </citation>
    <scope>NUCLEOTIDE SEQUENCE</scope>
</reference>
<evidence type="ECO:0000313" key="1">
    <source>
        <dbReference type="EMBL" id="CAF9921988.1"/>
    </source>
</evidence>
<accession>A0A8H3FHE3</accession>
<proteinExistence type="predicted"/>
<gene>
    <name evidence="1" type="ORF">GOMPHAMPRED_002461</name>
</gene>
<comment type="caution">
    <text evidence="1">The sequence shown here is derived from an EMBL/GenBank/DDBJ whole genome shotgun (WGS) entry which is preliminary data.</text>
</comment>
<keyword evidence="2" id="KW-1185">Reference proteome</keyword>
<dbReference type="AlphaFoldDB" id="A0A8H3FHE3"/>
<sequence length="95" mass="10497">MPGSFQVLVWIPNGHEALFFHRASLDWINGELELSLGEGLKERIPSHFRTPSFSFDNHDSFGDAICQAIDIVTTTTPSLAAAVSDVMISRTIHVE</sequence>
<organism evidence="1 2">
    <name type="scientific">Gomphillus americanus</name>
    <dbReference type="NCBI Taxonomy" id="1940652"/>
    <lineage>
        <taxon>Eukaryota</taxon>
        <taxon>Fungi</taxon>
        <taxon>Dikarya</taxon>
        <taxon>Ascomycota</taxon>
        <taxon>Pezizomycotina</taxon>
        <taxon>Lecanoromycetes</taxon>
        <taxon>OSLEUM clade</taxon>
        <taxon>Ostropomycetidae</taxon>
        <taxon>Ostropales</taxon>
        <taxon>Graphidaceae</taxon>
        <taxon>Gomphilloideae</taxon>
        <taxon>Gomphillus</taxon>
    </lineage>
</organism>
<protein>
    <submittedName>
        <fullName evidence="1">Uncharacterized protein</fullName>
    </submittedName>
</protein>
<name>A0A8H3FHE3_9LECA</name>
<dbReference type="EMBL" id="CAJPDQ010000017">
    <property type="protein sequence ID" value="CAF9921988.1"/>
    <property type="molecule type" value="Genomic_DNA"/>
</dbReference>
<dbReference type="Proteomes" id="UP000664169">
    <property type="component" value="Unassembled WGS sequence"/>
</dbReference>
<evidence type="ECO:0000313" key="2">
    <source>
        <dbReference type="Proteomes" id="UP000664169"/>
    </source>
</evidence>